<dbReference type="OrthoDB" id="340346at2759"/>
<dbReference type="PANTHER" id="PTHR10648:SF1">
    <property type="entry name" value="SERINE_THREONINE-PROTEIN PHOSPHATASE 4 REGULATORY SUBUNIT 1"/>
    <property type="match status" value="1"/>
</dbReference>
<dbReference type="PROSITE" id="PS50077">
    <property type="entry name" value="HEAT_REPEAT"/>
    <property type="match status" value="2"/>
</dbReference>
<dbReference type="InterPro" id="IPR051023">
    <property type="entry name" value="PP2A_Regulatory_Subunit_A"/>
</dbReference>
<dbReference type="AlphaFoldDB" id="A0A9P0P6P3"/>
<feature type="region of interest" description="Disordered" evidence="3">
    <location>
        <begin position="410"/>
        <end position="434"/>
    </location>
</feature>
<feature type="compositionally biased region" description="Polar residues" evidence="3">
    <location>
        <begin position="412"/>
        <end position="434"/>
    </location>
</feature>
<feature type="compositionally biased region" description="Low complexity" evidence="3">
    <location>
        <begin position="333"/>
        <end position="343"/>
    </location>
</feature>
<evidence type="ECO:0000256" key="2">
    <source>
        <dbReference type="PROSITE-ProRule" id="PRU00103"/>
    </source>
</evidence>
<dbReference type="InterPro" id="IPR016024">
    <property type="entry name" value="ARM-type_fold"/>
</dbReference>
<protein>
    <recommendedName>
        <fullName evidence="6">Serine/threonine-protein phosphatase 4 regulatory subunit 1</fullName>
    </recommendedName>
</protein>
<feature type="region of interest" description="Disordered" evidence="3">
    <location>
        <begin position="320"/>
        <end position="350"/>
    </location>
</feature>
<dbReference type="EMBL" id="CAKOFQ010006805">
    <property type="protein sequence ID" value="CAH1973185.1"/>
    <property type="molecule type" value="Genomic_DNA"/>
</dbReference>
<name>A0A9P0P6P3_ACAOB</name>
<dbReference type="InterPro" id="IPR011989">
    <property type="entry name" value="ARM-like"/>
</dbReference>
<gene>
    <name evidence="4" type="ORF">ACAOBT_LOCUS10403</name>
</gene>
<evidence type="ECO:0000256" key="1">
    <source>
        <dbReference type="ARBA" id="ARBA00022737"/>
    </source>
</evidence>
<evidence type="ECO:0000313" key="4">
    <source>
        <dbReference type="EMBL" id="CAH1973185.1"/>
    </source>
</evidence>
<evidence type="ECO:0008006" key="6">
    <source>
        <dbReference type="Google" id="ProtNLM"/>
    </source>
</evidence>
<reference evidence="4" key="1">
    <citation type="submission" date="2022-03" db="EMBL/GenBank/DDBJ databases">
        <authorList>
            <person name="Sayadi A."/>
        </authorList>
    </citation>
    <scope>NUCLEOTIDE SEQUENCE</scope>
</reference>
<evidence type="ECO:0000313" key="5">
    <source>
        <dbReference type="Proteomes" id="UP001152888"/>
    </source>
</evidence>
<dbReference type="PANTHER" id="PTHR10648">
    <property type="entry name" value="SERINE/THREONINE-PROTEIN PHOSPHATASE PP2A 65 KDA REGULATORY SUBUNIT"/>
    <property type="match status" value="1"/>
</dbReference>
<feature type="repeat" description="HEAT" evidence="2">
    <location>
        <begin position="198"/>
        <end position="235"/>
    </location>
</feature>
<dbReference type="Gene3D" id="1.25.10.10">
    <property type="entry name" value="Leucine-rich Repeat Variant"/>
    <property type="match status" value="2"/>
</dbReference>
<dbReference type="Proteomes" id="UP001152888">
    <property type="component" value="Unassembled WGS sequence"/>
</dbReference>
<dbReference type="SUPFAM" id="SSF48371">
    <property type="entry name" value="ARM repeat"/>
    <property type="match status" value="1"/>
</dbReference>
<dbReference type="InterPro" id="IPR021133">
    <property type="entry name" value="HEAT_type_2"/>
</dbReference>
<dbReference type="GO" id="GO:0019888">
    <property type="term" value="F:protein phosphatase regulator activity"/>
    <property type="evidence" value="ECO:0007669"/>
    <property type="project" value="TreeGrafter"/>
</dbReference>
<sequence length="759" mass="85273">MGDIFAESILRADLLEQIPDLAAAAVESNVLKDVVSEYLIPLVARSVGLPDNAVDRAAQAALFQLIEAGYVSKFDAEIKICPSILALSNLDSTPDANTKAIPLMSKLGPHLGRDITERVFLERFTELCTSPIFFVRKMCADHFGHFCTAIGKEAFEESLLPCYIALCVDEVWGVRKACAEQITYMSCVCPPLLRKELLAPAFDRLLQDSNRWVRLAAFQSLGLFLSTFAETPITNVKCERGGGLVLVNNMGGEFVLTPAPTFIKTDRFATFMSQKDEYLESQDHFPDLVSYCGEYVFGGRVINPNFGYCEQQELTLEHQQNSNETISSKENNDNNNLDKVNSNNEDRIDDEDDDLHLFNSYNYWNIRLEPPLDPSIISGSECNPSELNGSADVGTNLENIYSKLTLDDTLSEGASNNTTNSTEKNDSINNDEQNCINTNKEPPQSIIPQYLVDHFISMTDPALATSIDTEMTYHCAYALPAVALTLGKENWHLLKGTIEALAGDIYYKVRRTVASGLHEIAKILGPELTTEDLTPIFDGFLKDLDEVRIGLLKHLAEFLMLIEEEKSNSYLVKLFDFVHTDNKSNWRFREELAKQLLEVVTLFKPCDTVKYIGFIATHLLCDKIAAVREAALTLVTHVVSCTSSNIIMKRRMLIKLTEMFAHSKQWKKRQTFCLVCIELLKAKALTQDQFASEIMPHLLDLSWDPVANVRLVVARCLSKHIMVDVYFKDPDNENCDGLETVLKRLQSDKDRDVRQSAEM</sequence>
<feature type="repeat" description="HEAT" evidence="2">
    <location>
        <begin position="494"/>
        <end position="532"/>
    </location>
</feature>
<evidence type="ECO:0000256" key="3">
    <source>
        <dbReference type="SAM" id="MobiDB-lite"/>
    </source>
</evidence>
<accession>A0A9P0P6P3</accession>
<proteinExistence type="predicted"/>
<keyword evidence="5" id="KW-1185">Reference proteome</keyword>
<organism evidence="4 5">
    <name type="scientific">Acanthoscelides obtectus</name>
    <name type="common">Bean weevil</name>
    <name type="synonym">Bruchus obtectus</name>
    <dbReference type="NCBI Taxonomy" id="200917"/>
    <lineage>
        <taxon>Eukaryota</taxon>
        <taxon>Metazoa</taxon>
        <taxon>Ecdysozoa</taxon>
        <taxon>Arthropoda</taxon>
        <taxon>Hexapoda</taxon>
        <taxon>Insecta</taxon>
        <taxon>Pterygota</taxon>
        <taxon>Neoptera</taxon>
        <taxon>Endopterygota</taxon>
        <taxon>Coleoptera</taxon>
        <taxon>Polyphaga</taxon>
        <taxon>Cucujiformia</taxon>
        <taxon>Chrysomeloidea</taxon>
        <taxon>Chrysomelidae</taxon>
        <taxon>Bruchinae</taxon>
        <taxon>Bruchini</taxon>
        <taxon>Acanthoscelides</taxon>
    </lineage>
</organism>
<comment type="caution">
    <text evidence="4">The sequence shown here is derived from an EMBL/GenBank/DDBJ whole genome shotgun (WGS) entry which is preliminary data.</text>
</comment>
<dbReference type="GO" id="GO:0005737">
    <property type="term" value="C:cytoplasm"/>
    <property type="evidence" value="ECO:0007669"/>
    <property type="project" value="TreeGrafter"/>
</dbReference>
<keyword evidence="1" id="KW-0677">Repeat</keyword>